<sequence>MTALFISFLLLLCTSLKLSHATTYPVYNISNFLGGGSVLGDGGLAVNAKVEYTEGVAVNSKGEVLVVQNFYGRVRKVDKNGYVTTIAGFGTSGDSSGNGGLATNAMLGYPAGITVNDKDEIYLVEYGTHMVRKILVNGTIQEFAGILNGGGFGGDNGLATNAIFNHPYGVSVNPLTGDVYISDFSNNRIRKVDSSGIISTYVGTGNTEYGADDILAVNANINSPYYIATGPNGDLYIPLVGSSRICKVSYSTGKITTIAGTGAYGYSGDGGLAINAVIRYPKSIAIGKHGEIFFTDSDNQVIRRITPDGIITTIAGTGNFGYSGDGGLATSADISKPTGIAVDSNGTIYFCDNNNNRVRKLVPYCLDGKLVNGTCEFSCFGIKNNLATVCNGHGNCLATNSCLCDSGWKGNVQCSQFSCDGLNNCNGHGSCVLNNTCQCQDGWKGNLECSQYSCERVNNCNGRGACVGVNTCLCVSGYFGKECQYKTCFANSNNEMLNYGNRPFTMSERFCQKINKQLLV</sequence>
<dbReference type="GeneID" id="8858201"/>
<organism evidence="9">
    <name type="scientific">Naegleria gruberi</name>
    <name type="common">Amoeba</name>
    <dbReference type="NCBI Taxonomy" id="5762"/>
    <lineage>
        <taxon>Eukaryota</taxon>
        <taxon>Discoba</taxon>
        <taxon>Heterolobosea</taxon>
        <taxon>Tetramitia</taxon>
        <taxon>Eutetramitia</taxon>
        <taxon>Vahlkampfiidae</taxon>
        <taxon>Naegleria</taxon>
    </lineage>
</organism>
<gene>
    <name evidence="8" type="ORF">NAEGRDRAFT_53131</name>
</gene>
<evidence type="ECO:0000256" key="6">
    <source>
        <dbReference type="SAM" id="SignalP"/>
    </source>
</evidence>
<dbReference type="AlphaFoldDB" id="D2VXX6"/>
<dbReference type="Gene3D" id="2.120.10.30">
    <property type="entry name" value="TolB, C-terminal domain"/>
    <property type="match status" value="3"/>
</dbReference>
<protein>
    <submittedName>
        <fullName evidence="8">Predicted protein</fullName>
    </submittedName>
</protein>
<dbReference type="Pfam" id="PF01436">
    <property type="entry name" value="NHL"/>
    <property type="match status" value="1"/>
</dbReference>
<evidence type="ECO:0000256" key="2">
    <source>
        <dbReference type="ARBA" id="ARBA00022737"/>
    </source>
</evidence>
<evidence type="ECO:0000259" key="7">
    <source>
        <dbReference type="PROSITE" id="PS50026"/>
    </source>
</evidence>
<keyword evidence="2" id="KW-0677">Repeat</keyword>
<evidence type="ECO:0000256" key="1">
    <source>
        <dbReference type="ARBA" id="ARBA00022536"/>
    </source>
</evidence>
<feature type="signal peptide" evidence="6">
    <location>
        <begin position="1"/>
        <end position="21"/>
    </location>
</feature>
<dbReference type="InterPro" id="IPR051216">
    <property type="entry name" value="Teneurin"/>
</dbReference>
<feature type="domain" description="EGF-like" evidence="7">
    <location>
        <begin position="450"/>
        <end position="484"/>
    </location>
</feature>
<dbReference type="STRING" id="5762.D2VXX6"/>
<dbReference type="Gene3D" id="2.10.25.10">
    <property type="entry name" value="Laminin"/>
    <property type="match status" value="2"/>
</dbReference>
<keyword evidence="9" id="KW-1185">Reference proteome</keyword>
<dbReference type="InterPro" id="IPR056822">
    <property type="entry name" value="TEN_NHL"/>
</dbReference>
<dbReference type="InParanoid" id="D2VXX6"/>
<evidence type="ECO:0000256" key="4">
    <source>
        <dbReference type="PROSITE-ProRule" id="PRU00076"/>
    </source>
</evidence>
<feature type="repeat" description="NHL" evidence="5">
    <location>
        <begin position="164"/>
        <end position="195"/>
    </location>
</feature>
<dbReference type="OrthoDB" id="430340at2759"/>
<evidence type="ECO:0000256" key="5">
    <source>
        <dbReference type="PROSITE-ProRule" id="PRU00504"/>
    </source>
</evidence>
<dbReference type="eggNOG" id="KOG4659">
    <property type="taxonomic scope" value="Eukaryota"/>
</dbReference>
<dbReference type="SMART" id="SM00181">
    <property type="entry name" value="EGF"/>
    <property type="match status" value="3"/>
</dbReference>
<name>D2VXX6_NAEGR</name>
<proteinExistence type="predicted"/>
<feature type="disulfide bond" evidence="4">
    <location>
        <begin position="474"/>
        <end position="483"/>
    </location>
</feature>
<dbReference type="InterPro" id="IPR011042">
    <property type="entry name" value="6-blade_b-propeller_TolB-like"/>
</dbReference>
<dbReference type="PROSITE" id="PS00022">
    <property type="entry name" value="EGF_1"/>
    <property type="match status" value="1"/>
</dbReference>
<dbReference type="PANTHER" id="PTHR11219">
    <property type="entry name" value="TENEURIN AND N-ACETYLGLUCOSAMINE-1-PHOSPHODIESTER ALPHA-N-ACETYLGLUCOSAMINIDASE"/>
    <property type="match status" value="1"/>
</dbReference>
<dbReference type="Proteomes" id="UP000006671">
    <property type="component" value="Unassembled WGS sequence"/>
</dbReference>
<keyword evidence="6" id="KW-0732">Signal</keyword>
<dbReference type="RefSeq" id="XP_002671113.1">
    <property type="nucleotide sequence ID" value="XM_002671067.1"/>
</dbReference>
<dbReference type="PROSITE" id="PS51125">
    <property type="entry name" value="NHL"/>
    <property type="match status" value="1"/>
</dbReference>
<dbReference type="VEuPathDB" id="AmoebaDB:NAEGRDRAFT_53131"/>
<dbReference type="PROSITE" id="PS50026">
    <property type="entry name" value="EGF_3"/>
    <property type="match status" value="1"/>
</dbReference>
<dbReference type="InterPro" id="IPR013111">
    <property type="entry name" value="EGF_extracell"/>
</dbReference>
<dbReference type="Pfam" id="PF25021">
    <property type="entry name" value="TEN_NHL"/>
    <property type="match status" value="1"/>
</dbReference>
<keyword evidence="1 4" id="KW-0245">EGF-like domain</keyword>
<dbReference type="InterPro" id="IPR001258">
    <property type="entry name" value="NHL_repeat"/>
</dbReference>
<reference evidence="8 9" key="1">
    <citation type="journal article" date="2010" name="Cell">
        <title>The genome of Naegleria gruberi illuminates early eukaryotic versatility.</title>
        <authorList>
            <person name="Fritz-Laylin L.K."/>
            <person name="Prochnik S.E."/>
            <person name="Ginger M.L."/>
            <person name="Dacks J.B."/>
            <person name="Carpenter M.L."/>
            <person name="Field M.C."/>
            <person name="Kuo A."/>
            <person name="Paredez A."/>
            <person name="Chapman J."/>
            <person name="Pham J."/>
            <person name="Shu S."/>
            <person name="Neupane R."/>
            <person name="Cipriano M."/>
            <person name="Mancuso J."/>
            <person name="Tu H."/>
            <person name="Salamov A."/>
            <person name="Lindquist E."/>
            <person name="Shapiro H."/>
            <person name="Lucas S."/>
            <person name="Grigoriev I.V."/>
            <person name="Cande W.Z."/>
            <person name="Fulton C."/>
            <person name="Rokhsar D.S."/>
            <person name="Dawson S.C."/>
        </authorList>
    </citation>
    <scope>NUCLEOTIDE SEQUENCE [LARGE SCALE GENOMIC DNA]</scope>
    <source>
        <strain evidence="8 9">NEG-M</strain>
    </source>
</reference>
<dbReference type="PROSITE" id="PS01186">
    <property type="entry name" value="EGF_2"/>
    <property type="match status" value="1"/>
</dbReference>
<dbReference type="SUPFAM" id="SSF101898">
    <property type="entry name" value="NHL repeat"/>
    <property type="match status" value="1"/>
</dbReference>
<dbReference type="EMBL" id="GG738908">
    <property type="protein sequence ID" value="EFC38369.1"/>
    <property type="molecule type" value="Genomic_DNA"/>
</dbReference>
<dbReference type="InterPro" id="IPR000742">
    <property type="entry name" value="EGF"/>
</dbReference>
<evidence type="ECO:0000313" key="8">
    <source>
        <dbReference type="EMBL" id="EFC38369.1"/>
    </source>
</evidence>
<dbReference type="KEGG" id="ngr:NAEGRDRAFT_53131"/>
<dbReference type="OMA" id="GLNNCNG"/>
<dbReference type="Pfam" id="PF07974">
    <property type="entry name" value="EGF_2"/>
    <property type="match status" value="1"/>
</dbReference>
<keyword evidence="3 4" id="KW-1015">Disulfide bond</keyword>
<accession>D2VXX6</accession>
<comment type="caution">
    <text evidence="4">Lacks conserved residue(s) required for the propagation of feature annotation.</text>
</comment>
<feature type="chain" id="PRO_5003038459" evidence="6">
    <location>
        <begin position="22"/>
        <end position="520"/>
    </location>
</feature>
<evidence type="ECO:0000256" key="3">
    <source>
        <dbReference type="ARBA" id="ARBA00023157"/>
    </source>
</evidence>
<dbReference type="eggNOG" id="KOG1225">
    <property type="taxonomic scope" value="Eukaryota"/>
</dbReference>
<dbReference type="PANTHER" id="PTHR11219:SF69">
    <property type="entry name" value="TENEURIN-A"/>
    <property type="match status" value="1"/>
</dbReference>
<evidence type="ECO:0000313" key="9">
    <source>
        <dbReference type="Proteomes" id="UP000006671"/>
    </source>
</evidence>